<dbReference type="InterPro" id="IPR038729">
    <property type="entry name" value="Rad50/SbcC_AAA"/>
</dbReference>
<feature type="coiled-coil region" evidence="1">
    <location>
        <begin position="727"/>
        <end position="774"/>
    </location>
</feature>
<organism evidence="4 5">
    <name type="scientific">Anaeromyxobacter dehalogenans (strain ATCC BAA-258 / DSM 21875 / 2CP-1)</name>
    <dbReference type="NCBI Taxonomy" id="455488"/>
    <lineage>
        <taxon>Bacteria</taxon>
        <taxon>Pseudomonadati</taxon>
        <taxon>Myxococcota</taxon>
        <taxon>Myxococcia</taxon>
        <taxon>Myxococcales</taxon>
        <taxon>Cystobacterineae</taxon>
        <taxon>Anaeromyxobacteraceae</taxon>
        <taxon>Anaeromyxobacter</taxon>
    </lineage>
</organism>
<feature type="domain" description="Rad50/SbcC-type AAA" evidence="3">
    <location>
        <begin position="9"/>
        <end position="284"/>
    </location>
</feature>
<dbReference type="Pfam" id="PF13558">
    <property type="entry name" value="SbcC_Walker_B"/>
    <property type="match status" value="1"/>
</dbReference>
<keyword evidence="4" id="KW-0269">Exonuclease</keyword>
<evidence type="ECO:0000256" key="1">
    <source>
        <dbReference type="SAM" id="Coils"/>
    </source>
</evidence>
<dbReference type="GO" id="GO:0004527">
    <property type="term" value="F:exonuclease activity"/>
    <property type="evidence" value="ECO:0007669"/>
    <property type="project" value="UniProtKB-KW"/>
</dbReference>
<dbReference type="RefSeq" id="WP_012631871.1">
    <property type="nucleotide sequence ID" value="NC_011891.1"/>
</dbReference>
<dbReference type="GO" id="GO:0006302">
    <property type="term" value="P:double-strand break repair"/>
    <property type="evidence" value="ECO:0007669"/>
    <property type="project" value="InterPro"/>
</dbReference>
<dbReference type="PANTHER" id="PTHR32114:SF2">
    <property type="entry name" value="ABC TRANSPORTER ABCH.3"/>
    <property type="match status" value="1"/>
</dbReference>
<keyword evidence="1" id="KW-0175">Coiled coil</keyword>
<feature type="coiled-coil region" evidence="1">
    <location>
        <begin position="481"/>
        <end position="511"/>
    </location>
</feature>
<accession>B8JB08</accession>
<dbReference type="PANTHER" id="PTHR32114">
    <property type="entry name" value="ABC TRANSPORTER ABCH.3"/>
    <property type="match status" value="1"/>
</dbReference>
<dbReference type="InterPro" id="IPR027417">
    <property type="entry name" value="P-loop_NTPase"/>
</dbReference>
<feature type="compositionally biased region" description="Basic and acidic residues" evidence="2">
    <location>
        <begin position="1033"/>
        <end position="1048"/>
    </location>
</feature>
<keyword evidence="4" id="KW-0540">Nuclease</keyword>
<dbReference type="GO" id="GO:0016887">
    <property type="term" value="F:ATP hydrolysis activity"/>
    <property type="evidence" value="ECO:0007669"/>
    <property type="project" value="InterPro"/>
</dbReference>
<dbReference type="HOGENOM" id="CLU_004785_1_1_7"/>
<protein>
    <submittedName>
        <fullName evidence="4">Exonuclease SbcC</fullName>
    </submittedName>
</protein>
<dbReference type="Gene3D" id="3.40.50.300">
    <property type="entry name" value="P-loop containing nucleotide triphosphate hydrolases"/>
    <property type="match status" value="2"/>
</dbReference>
<evidence type="ECO:0000313" key="5">
    <source>
        <dbReference type="Proteomes" id="UP000007089"/>
    </source>
</evidence>
<feature type="region of interest" description="Disordered" evidence="2">
    <location>
        <begin position="1008"/>
        <end position="1048"/>
    </location>
</feature>
<dbReference type="Proteomes" id="UP000007089">
    <property type="component" value="Chromosome"/>
</dbReference>
<evidence type="ECO:0000259" key="3">
    <source>
        <dbReference type="Pfam" id="PF13476"/>
    </source>
</evidence>
<dbReference type="EMBL" id="CP001359">
    <property type="protein sequence ID" value="ACL63819.1"/>
    <property type="molecule type" value="Genomic_DNA"/>
</dbReference>
<proteinExistence type="predicted"/>
<feature type="coiled-coil region" evidence="1">
    <location>
        <begin position="635"/>
        <end position="662"/>
    </location>
</feature>
<name>B8JB08_ANAD2</name>
<reference evidence="4" key="1">
    <citation type="submission" date="2009-01" db="EMBL/GenBank/DDBJ databases">
        <title>Complete sequence of Anaeromyxobacter dehalogenans 2CP-1.</title>
        <authorList>
            <consortium name="US DOE Joint Genome Institute"/>
            <person name="Lucas S."/>
            <person name="Copeland A."/>
            <person name="Lapidus A."/>
            <person name="Glavina del Rio T."/>
            <person name="Dalin E."/>
            <person name="Tice H."/>
            <person name="Bruce D."/>
            <person name="Goodwin L."/>
            <person name="Pitluck S."/>
            <person name="Saunders E."/>
            <person name="Brettin T."/>
            <person name="Detter J.C."/>
            <person name="Han C."/>
            <person name="Larimer F."/>
            <person name="Land M."/>
            <person name="Hauser L."/>
            <person name="Kyrpides N."/>
            <person name="Ovchinnikova G."/>
            <person name="Beliaev A.S."/>
            <person name="Richardson P."/>
        </authorList>
    </citation>
    <scope>NUCLEOTIDE SEQUENCE</scope>
    <source>
        <strain evidence="4">2CP-1</strain>
    </source>
</reference>
<keyword evidence="5" id="KW-1185">Reference proteome</keyword>
<evidence type="ECO:0000313" key="4">
    <source>
        <dbReference type="EMBL" id="ACL63819.1"/>
    </source>
</evidence>
<gene>
    <name evidence="4" type="ordered locus">A2cp1_0462</name>
</gene>
<keyword evidence="4" id="KW-0378">Hydrolase</keyword>
<dbReference type="SUPFAM" id="SSF52540">
    <property type="entry name" value="P-loop containing nucleoside triphosphate hydrolases"/>
    <property type="match status" value="1"/>
</dbReference>
<evidence type="ECO:0000256" key="2">
    <source>
        <dbReference type="SAM" id="MobiDB-lite"/>
    </source>
</evidence>
<feature type="coiled-coil region" evidence="1">
    <location>
        <begin position="237"/>
        <end position="308"/>
    </location>
</feature>
<dbReference type="KEGG" id="acp:A2cp1_0462"/>
<dbReference type="AlphaFoldDB" id="B8JB08"/>
<feature type="coiled-coil region" evidence="1">
    <location>
        <begin position="868"/>
        <end position="931"/>
    </location>
</feature>
<sequence length="1247" mass="130097">MRILAIRGENLASLYGKFELRLDRAPIAGAGIFSIAGPTGSGKSTLLDALCLALYGKTPRLRDRAAGKRVMVGWSEEGETLDMNDVRALVSRGTAGATAEVEYQGMDGRRYLARWRVRRARDRVEGAFQAQAMTVEDLDTGEVLAEKVTQAVAFNERAIGFTFDELKRAVVLPQFEFTNFLRADADVRAAILERVTGTAVYGRLSQAAHQRLGRELEVRERLEGELGGVKVLDAEARAALQARQAELARALEEAKAAARAAEAEVRWHQRDAELRDGLERSEAELARAARAVEEGAALRAELAEVEAAEPHRAALAEAVRAEQARTGVEARAAEAQVALGRAEVGAAAAARGEADARAALEAADAAEARARPELAEARRRDESLAAARRAEADAGAALATARAEQAQAAAEADAAARAREAAATARDAAEAWLAAHAAEAPLAAEWNRWAARLAEHAAECAGAAQAEAGLRAAREADAEAARALAAEARGAEAAARRLEAARAALADAARTAAGADAAALTTEVARLGDLRALLGEAWKAAQAAAVATARREQARTEAAAGGAEQVATQRTHAAAEAAVRAAEAGAAQARAALRRVELTLGLADRRADLVDGEPCPLCGAAEHPYAHGAPLPALLEAQRAAAAEAEEAVRGATREREAVAARASELAARVEAARRAEAQAEVDRAHHAAEYDALRARLAAPAAGGVELPGRAEEAAAAVEARGRDAKAALEAAKAALEAARGAAEAERAARAEVDAAREAHEAARARQRALEKARDDAAAAVTAHEAAAARHAAALGRIEAELAPALGFLPDWPEAARRGPEAFRAGCAARAEAHAAQVRARDAAAADVAARAAGAEKAAALAGERGARAARAEETAAEARAARERAEAERRAVLAGKPADEVEGALREALERARAAHERARASRADADRAHAAAAEAARAGATARDAADADAARAGATLAAALTALGVDRPALEVRLARGHAWAAQARADLEACAGAAQAAAAVRDERRRQVEAHGGSRPGCDAAGARARHAGAEREATRLGEEHSQVTLDLRRDEDARARHEEVSGALEAARAATDRWERLAKVIGSADGSRFRRYAQGLALDGLLAAANVHLRDLARRYELMRVPGADLEIQVVDHDLGDEVRTVNGLSGGELFLVSLALALALGLASLSTRAAHARTLFIDEGFGTLDRDTLEHAMAALEGLRQTGRTVGVISHVPELHERIGVQVTVERVSAGRSRLVVPEG</sequence>
<dbReference type="Pfam" id="PF13476">
    <property type="entry name" value="AAA_23"/>
    <property type="match status" value="1"/>
</dbReference>